<organism evidence="2 3">
    <name type="scientific">Belnapia mucosa</name>
    <dbReference type="NCBI Taxonomy" id="2804532"/>
    <lineage>
        <taxon>Bacteria</taxon>
        <taxon>Pseudomonadati</taxon>
        <taxon>Pseudomonadota</taxon>
        <taxon>Alphaproteobacteria</taxon>
        <taxon>Acetobacterales</taxon>
        <taxon>Roseomonadaceae</taxon>
        <taxon>Belnapia</taxon>
    </lineage>
</organism>
<keyword evidence="1" id="KW-0472">Membrane</keyword>
<dbReference type="EMBL" id="JAEUXJ010000014">
    <property type="protein sequence ID" value="MBL6458439.1"/>
    <property type="molecule type" value="Genomic_DNA"/>
</dbReference>
<feature type="transmembrane region" description="Helical" evidence="1">
    <location>
        <begin position="86"/>
        <end position="106"/>
    </location>
</feature>
<dbReference type="InterPro" id="IPR014509">
    <property type="entry name" value="YjdF-like"/>
</dbReference>
<evidence type="ECO:0000313" key="2">
    <source>
        <dbReference type="EMBL" id="MBL6458439.1"/>
    </source>
</evidence>
<sequence>MAGYAFDLYAAFWWFDRFLHAATILALTFWLAVMILSDGIREGRTVLFVLLVASTGVAIGALWEVAEWVFDRFASGNVIKGKDDTVIDIVMDTAGAVAAAVLALRFRRAPRQGAP</sequence>
<proteinExistence type="predicted"/>
<reference evidence="2 3" key="1">
    <citation type="submission" date="2021-01" db="EMBL/GenBank/DDBJ databases">
        <title>Belnapia mucosa sp. nov. and Belnapia arida sp. nov., isolated from the Tabernas Desert (Almeria, Spain).</title>
        <authorList>
            <person name="Molina-Menor E."/>
            <person name="Vidal-Verdu A."/>
            <person name="Calonge A."/>
            <person name="Satari L."/>
            <person name="Pereto Magraner J."/>
            <person name="Porcar Miralles M."/>
        </authorList>
    </citation>
    <scope>NUCLEOTIDE SEQUENCE [LARGE SCALE GENOMIC DNA]</scope>
    <source>
        <strain evidence="2 3">T6</strain>
    </source>
</reference>
<comment type="caution">
    <text evidence="2">The sequence shown here is derived from an EMBL/GenBank/DDBJ whole genome shotgun (WGS) entry which is preliminary data.</text>
</comment>
<feature type="transmembrane region" description="Helical" evidence="1">
    <location>
        <begin position="45"/>
        <end position="66"/>
    </location>
</feature>
<protein>
    <recommendedName>
        <fullName evidence="4">VanZ-like domain-containing protein</fullName>
    </recommendedName>
</protein>
<accession>A0ABS1V9T8</accession>
<dbReference type="RefSeq" id="WP_202828177.1">
    <property type="nucleotide sequence ID" value="NZ_JAEUXJ010000014.1"/>
</dbReference>
<gene>
    <name evidence="2" type="ORF">JMJ55_24175</name>
</gene>
<dbReference type="Pfam" id="PF09997">
    <property type="entry name" value="DUF2238"/>
    <property type="match status" value="1"/>
</dbReference>
<keyword evidence="1" id="KW-1133">Transmembrane helix</keyword>
<name>A0ABS1V9T8_9PROT</name>
<keyword evidence="1" id="KW-0812">Transmembrane</keyword>
<dbReference type="Proteomes" id="UP000606490">
    <property type="component" value="Unassembled WGS sequence"/>
</dbReference>
<evidence type="ECO:0008006" key="4">
    <source>
        <dbReference type="Google" id="ProtNLM"/>
    </source>
</evidence>
<feature type="transmembrane region" description="Helical" evidence="1">
    <location>
        <begin position="12"/>
        <end position="33"/>
    </location>
</feature>
<evidence type="ECO:0000313" key="3">
    <source>
        <dbReference type="Proteomes" id="UP000606490"/>
    </source>
</evidence>
<evidence type="ECO:0000256" key="1">
    <source>
        <dbReference type="SAM" id="Phobius"/>
    </source>
</evidence>
<keyword evidence="3" id="KW-1185">Reference proteome</keyword>